<dbReference type="Gene3D" id="3.30.30.30">
    <property type="match status" value="1"/>
</dbReference>
<feature type="chain" id="PRO_5025658584" evidence="9">
    <location>
        <begin position="29"/>
        <end position="1036"/>
    </location>
</feature>
<keyword evidence="5" id="KW-0256">Endoplasmic reticulum</keyword>
<accession>A0A6A6H1F0</accession>
<dbReference type="GO" id="GO:0034663">
    <property type="term" value="C:endoplasmic reticulum chaperone complex"/>
    <property type="evidence" value="ECO:0007669"/>
    <property type="project" value="TreeGrafter"/>
</dbReference>
<dbReference type="Gene3D" id="1.20.1270.10">
    <property type="match status" value="1"/>
</dbReference>
<dbReference type="Pfam" id="PF00012">
    <property type="entry name" value="HSP70"/>
    <property type="match status" value="2"/>
</dbReference>
<keyword evidence="3 9" id="KW-0732">Signal</keyword>
<feature type="compositionally biased region" description="Basic and acidic residues" evidence="8">
    <location>
        <begin position="905"/>
        <end position="926"/>
    </location>
</feature>
<feature type="compositionally biased region" description="Low complexity" evidence="8">
    <location>
        <begin position="962"/>
        <end position="971"/>
    </location>
</feature>
<dbReference type="SUPFAM" id="SSF53067">
    <property type="entry name" value="Actin-like ATPase domain"/>
    <property type="match status" value="2"/>
</dbReference>
<keyword evidence="11" id="KW-1185">Reference proteome</keyword>
<dbReference type="Proteomes" id="UP000800092">
    <property type="component" value="Unassembled WGS sequence"/>
</dbReference>
<feature type="compositionally biased region" description="Low complexity" evidence="8">
    <location>
        <begin position="856"/>
        <end position="870"/>
    </location>
</feature>
<evidence type="ECO:0000256" key="9">
    <source>
        <dbReference type="SAM" id="SignalP"/>
    </source>
</evidence>
<comment type="subcellular location">
    <subcellularLocation>
        <location evidence="1">Endoplasmic reticulum lumen</location>
    </subcellularLocation>
</comment>
<feature type="compositionally biased region" description="Basic and acidic residues" evidence="8">
    <location>
        <begin position="1010"/>
        <end position="1036"/>
    </location>
</feature>
<reference evidence="10" key="1">
    <citation type="journal article" date="2020" name="Stud. Mycol.">
        <title>101 Dothideomycetes genomes: a test case for predicting lifestyles and emergence of pathogens.</title>
        <authorList>
            <person name="Haridas S."/>
            <person name="Albert R."/>
            <person name="Binder M."/>
            <person name="Bloem J."/>
            <person name="Labutti K."/>
            <person name="Salamov A."/>
            <person name="Andreopoulos B."/>
            <person name="Baker S."/>
            <person name="Barry K."/>
            <person name="Bills G."/>
            <person name="Bluhm B."/>
            <person name="Cannon C."/>
            <person name="Castanera R."/>
            <person name="Culley D."/>
            <person name="Daum C."/>
            <person name="Ezra D."/>
            <person name="Gonzalez J."/>
            <person name="Henrissat B."/>
            <person name="Kuo A."/>
            <person name="Liang C."/>
            <person name="Lipzen A."/>
            <person name="Lutzoni F."/>
            <person name="Magnuson J."/>
            <person name="Mondo S."/>
            <person name="Nolan M."/>
            <person name="Ohm R."/>
            <person name="Pangilinan J."/>
            <person name="Park H.-J."/>
            <person name="Ramirez L."/>
            <person name="Alfaro M."/>
            <person name="Sun H."/>
            <person name="Tritt A."/>
            <person name="Yoshinaga Y."/>
            <person name="Zwiers L.-H."/>
            <person name="Turgeon B."/>
            <person name="Goodwin S."/>
            <person name="Spatafora J."/>
            <person name="Crous P."/>
            <person name="Grigoriev I."/>
        </authorList>
    </citation>
    <scope>NUCLEOTIDE SEQUENCE</scope>
    <source>
        <strain evidence="10">Tuck. ex Michener</strain>
    </source>
</reference>
<comment type="similarity">
    <text evidence="2">Belongs to the heat shock protein 70 family.</text>
</comment>
<dbReference type="FunFam" id="3.30.30.30:FF:000004">
    <property type="entry name" value="hypoxia up-regulated protein 1"/>
    <property type="match status" value="1"/>
</dbReference>
<dbReference type="OrthoDB" id="10262720at2759"/>
<evidence type="ECO:0000313" key="10">
    <source>
        <dbReference type="EMBL" id="KAF2231403.1"/>
    </source>
</evidence>
<feature type="compositionally biased region" description="Low complexity" evidence="8">
    <location>
        <begin position="630"/>
        <end position="641"/>
    </location>
</feature>
<evidence type="ECO:0000256" key="5">
    <source>
        <dbReference type="ARBA" id="ARBA00022824"/>
    </source>
</evidence>
<evidence type="ECO:0000256" key="7">
    <source>
        <dbReference type="ARBA" id="ARBA00023186"/>
    </source>
</evidence>
<feature type="compositionally biased region" description="Acidic residues" evidence="8">
    <location>
        <begin position="608"/>
        <end position="624"/>
    </location>
</feature>
<dbReference type="SUPFAM" id="SSF100934">
    <property type="entry name" value="Heat shock protein 70kD (HSP70), C-terminal subdomain"/>
    <property type="match status" value="1"/>
</dbReference>
<name>A0A6A6H1F0_VIRVR</name>
<evidence type="ECO:0000256" key="3">
    <source>
        <dbReference type="ARBA" id="ARBA00022729"/>
    </source>
</evidence>
<gene>
    <name evidence="10" type="ORF">EV356DRAFT_506976</name>
</gene>
<feature type="region of interest" description="Disordered" evidence="8">
    <location>
        <begin position="905"/>
        <end position="1036"/>
    </location>
</feature>
<keyword evidence="7" id="KW-0143">Chaperone</keyword>
<dbReference type="FunFam" id="3.90.640.10:FF:000039">
    <property type="entry name" value="Hsp70 family chaperone Lhs1/Orp150"/>
    <property type="match status" value="1"/>
</dbReference>
<dbReference type="Gene3D" id="3.30.420.40">
    <property type="match status" value="2"/>
</dbReference>
<evidence type="ECO:0000256" key="8">
    <source>
        <dbReference type="SAM" id="MobiDB-lite"/>
    </source>
</evidence>
<dbReference type="Gene3D" id="2.60.34.10">
    <property type="entry name" value="Substrate Binding Domain Of DNAk, Chain A, domain 1"/>
    <property type="match status" value="1"/>
</dbReference>
<feature type="signal peptide" evidence="9">
    <location>
        <begin position="1"/>
        <end position="28"/>
    </location>
</feature>
<evidence type="ECO:0000313" key="11">
    <source>
        <dbReference type="Proteomes" id="UP000800092"/>
    </source>
</evidence>
<feature type="region of interest" description="Disordered" evidence="8">
    <location>
        <begin position="601"/>
        <end position="652"/>
    </location>
</feature>
<evidence type="ECO:0000256" key="2">
    <source>
        <dbReference type="ARBA" id="ARBA00007381"/>
    </source>
</evidence>
<dbReference type="Gene3D" id="3.90.640.10">
    <property type="entry name" value="Actin, Chain A, domain 4"/>
    <property type="match status" value="1"/>
</dbReference>
<dbReference type="FunFam" id="3.30.420.40:FF:000171">
    <property type="entry name" value="Heat shock 70 kDa protein 4"/>
    <property type="match status" value="1"/>
</dbReference>
<dbReference type="GO" id="GO:0005788">
    <property type="term" value="C:endoplasmic reticulum lumen"/>
    <property type="evidence" value="ECO:0007669"/>
    <property type="project" value="UniProtKB-SubCell"/>
</dbReference>
<dbReference type="InterPro" id="IPR029048">
    <property type="entry name" value="HSP70_C_sf"/>
</dbReference>
<dbReference type="EMBL" id="ML991827">
    <property type="protein sequence ID" value="KAF2231403.1"/>
    <property type="molecule type" value="Genomic_DNA"/>
</dbReference>
<feature type="compositionally biased region" description="Basic residues" evidence="8">
    <location>
        <begin position="937"/>
        <end position="961"/>
    </location>
</feature>
<dbReference type="InterPro" id="IPR029047">
    <property type="entry name" value="HSP70_peptide-bd_sf"/>
</dbReference>
<proteinExistence type="inferred from homology"/>
<dbReference type="InterPro" id="IPR043129">
    <property type="entry name" value="ATPase_NBD"/>
</dbReference>
<dbReference type="GO" id="GO:0140662">
    <property type="term" value="F:ATP-dependent protein folding chaperone"/>
    <property type="evidence" value="ECO:0007669"/>
    <property type="project" value="InterPro"/>
</dbReference>
<dbReference type="PRINTS" id="PR00301">
    <property type="entry name" value="HEATSHOCK70"/>
</dbReference>
<protein>
    <submittedName>
        <fullName evidence="10">Putative Hsp70 family chaperone Lhs1/Orp150</fullName>
    </submittedName>
</protein>
<evidence type="ECO:0000256" key="1">
    <source>
        <dbReference type="ARBA" id="ARBA00004319"/>
    </source>
</evidence>
<organism evidence="10 11">
    <name type="scientific">Viridothelium virens</name>
    <name type="common">Speckled blister lichen</name>
    <name type="synonym">Trypethelium virens</name>
    <dbReference type="NCBI Taxonomy" id="1048519"/>
    <lineage>
        <taxon>Eukaryota</taxon>
        <taxon>Fungi</taxon>
        <taxon>Dikarya</taxon>
        <taxon>Ascomycota</taxon>
        <taxon>Pezizomycotina</taxon>
        <taxon>Dothideomycetes</taxon>
        <taxon>Dothideomycetes incertae sedis</taxon>
        <taxon>Trypetheliales</taxon>
        <taxon>Trypetheliaceae</taxon>
        <taxon>Viridothelium</taxon>
    </lineage>
</organism>
<evidence type="ECO:0000256" key="4">
    <source>
        <dbReference type="ARBA" id="ARBA00022741"/>
    </source>
</evidence>
<dbReference type="CDD" id="cd10230">
    <property type="entry name" value="ASKHA_NBD_HSP70_HYOU1"/>
    <property type="match status" value="1"/>
</dbReference>
<dbReference type="PANTHER" id="PTHR45639:SF3">
    <property type="entry name" value="HYPOXIA UP-REGULATED PROTEIN 1"/>
    <property type="match status" value="1"/>
</dbReference>
<dbReference type="GO" id="GO:0005524">
    <property type="term" value="F:ATP binding"/>
    <property type="evidence" value="ECO:0007669"/>
    <property type="project" value="UniProtKB-KW"/>
</dbReference>
<dbReference type="GO" id="GO:0030968">
    <property type="term" value="P:endoplasmic reticulum unfolded protein response"/>
    <property type="evidence" value="ECO:0007669"/>
    <property type="project" value="TreeGrafter"/>
</dbReference>
<evidence type="ECO:0000256" key="6">
    <source>
        <dbReference type="ARBA" id="ARBA00022840"/>
    </source>
</evidence>
<dbReference type="InterPro" id="IPR013126">
    <property type="entry name" value="Hsp_70_fam"/>
</dbReference>
<keyword evidence="4" id="KW-0547">Nucleotide-binding</keyword>
<dbReference type="AlphaFoldDB" id="A0A6A6H1F0"/>
<dbReference type="PANTHER" id="PTHR45639">
    <property type="entry name" value="HSC70CB, ISOFORM G-RELATED"/>
    <property type="match status" value="1"/>
</dbReference>
<sequence>MAPPGRRRALSALSVLLTLLFFTSTASAVSAVLGIDLGTEYIKAALVKPGIPLEIVLTKDSKRKEVSAVAFKPSGKGPVALGQFPERLYGGDALALAGRFPGDVYPNLKPLLGITAQNSDVTEEYLKRHPALDLVAVKERGTVGFKSGSFDKQELPYSVEELLAMQLKNVRENAETLAGKGSRIEDAVVTIPAFYTADERRAVELAVRLAGMNTLSLMTDGLAVGLNYATSRTFSSISEGGKPEYHVVYDMGAGSATATILKMQGRSVKDVGRYNKTIQEVQVLGAGWLKSLGGDSLNALIMDDMIDQFVGSSEAKSADVQADAVRKHGRAASKLWKEAERIRHVLSANQDTSASFESLYEDVDFRYKLSRSKFEDMASEFVTNVETPIHQALVVSQLQLEDIDSIILHGGATRTPFVQKKLEAFVGDAAKLRSNVNADEAAVFGAAFRGAGLSPSFRVKEIRDSEIATYPIKLRWTDESKERQQNLFVPSSQVGGPPKEVSFKNLDDFSFRMTQSVPSKGGPLVERPVSVVRSKNLTDSVSSLTAKFGCTREEISTKFRIRLNPVDGLPEVTKATVSCEVDDEKKANVVDGVKDFFGFGSKKGDQEPLNEGEEGPAEPLESNESETFAESSSGGPSSTESGAKESAKAKTPKKRTEIVNVAFVLESEGLPTPTKAELDRVNERLSAFASSDRTRRLREEALNSLEGYTYRTRDVLTDESFIGASTEAQRSTIEKLLSSTSEWLHDEGSSATLEVLRQKLKDLENLVKPIQSRKDEVSKRPDQIKSLQDALEQTNTFIGAIRKQIDEASSAVSSAFESAASASASSSSAAASASSSSSSATSTTVDELADLEEPDTSSSSSTTEETPQPTKYTDISPYTEEDLTSLISTHTSIANWLKETLAKQDKLRPHEDPALRLKDIEAKSRELNQATMELLQRKIRTPPKPKTKSSAKKSSSKKPKSSKTTSTAKATESGDGEGGNAEATGRADAGGEKPPIIRVGEGEEMPSEEEILRMVEEARGKQKGAGKEKERVVDEL</sequence>
<feature type="compositionally biased region" description="Low complexity" evidence="8">
    <location>
        <begin position="826"/>
        <end position="842"/>
    </location>
</feature>
<keyword evidence="6" id="KW-0067">ATP-binding</keyword>
<feature type="region of interest" description="Disordered" evidence="8">
    <location>
        <begin position="826"/>
        <end position="877"/>
    </location>
</feature>